<feature type="compositionally biased region" description="Basic and acidic residues" evidence="6">
    <location>
        <begin position="120"/>
        <end position="135"/>
    </location>
</feature>
<feature type="compositionally biased region" description="Basic and acidic residues" evidence="6">
    <location>
        <begin position="1123"/>
        <end position="1132"/>
    </location>
</feature>
<evidence type="ECO:0000313" key="9">
    <source>
        <dbReference type="Proteomes" id="UP000078200"/>
    </source>
</evidence>
<evidence type="ECO:0000256" key="5">
    <source>
        <dbReference type="PROSITE-ProRule" id="PRU00042"/>
    </source>
</evidence>
<feature type="region of interest" description="Disordered" evidence="6">
    <location>
        <begin position="2128"/>
        <end position="2163"/>
    </location>
</feature>
<feature type="region of interest" description="Disordered" evidence="6">
    <location>
        <begin position="1487"/>
        <end position="1524"/>
    </location>
</feature>
<feature type="compositionally biased region" description="Polar residues" evidence="6">
    <location>
        <begin position="1016"/>
        <end position="1025"/>
    </location>
</feature>
<dbReference type="PROSITE" id="PS50157">
    <property type="entry name" value="ZINC_FINGER_C2H2_2"/>
    <property type="match status" value="1"/>
</dbReference>
<feature type="compositionally biased region" description="Basic and acidic residues" evidence="6">
    <location>
        <begin position="1587"/>
        <end position="1597"/>
    </location>
</feature>
<keyword evidence="2" id="KW-0677">Repeat</keyword>
<feature type="compositionally biased region" description="Basic residues" evidence="6">
    <location>
        <begin position="1815"/>
        <end position="1826"/>
    </location>
</feature>
<evidence type="ECO:0000256" key="3">
    <source>
        <dbReference type="ARBA" id="ARBA00022771"/>
    </source>
</evidence>
<feature type="region of interest" description="Disordered" evidence="6">
    <location>
        <begin position="190"/>
        <end position="231"/>
    </location>
</feature>
<keyword evidence="1" id="KW-0479">Metal-binding</keyword>
<feature type="region of interest" description="Disordered" evidence="6">
    <location>
        <begin position="4192"/>
        <end position="4213"/>
    </location>
</feature>
<dbReference type="Proteomes" id="UP000078200">
    <property type="component" value="Unassembled WGS sequence"/>
</dbReference>
<evidence type="ECO:0000259" key="7">
    <source>
        <dbReference type="PROSITE" id="PS50157"/>
    </source>
</evidence>
<dbReference type="EnsemblMetazoa" id="GAUT003179-RA">
    <property type="protein sequence ID" value="GAUT003179-PA"/>
    <property type="gene ID" value="GAUT003179"/>
</dbReference>
<feature type="compositionally biased region" description="Basic and acidic residues" evidence="6">
    <location>
        <begin position="1358"/>
        <end position="1367"/>
    </location>
</feature>
<feature type="compositionally biased region" description="Polar residues" evidence="6">
    <location>
        <begin position="1062"/>
        <end position="1071"/>
    </location>
</feature>
<feature type="compositionally biased region" description="Basic and acidic residues" evidence="6">
    <location>
        <begin position="1876"/>
        <end position="1891"/>
    </location>
</feature>
<feature type="region of interest" description="Disordered" evidence="6">
    <location>
        <begin position="659"/>
        <end position="797"/>
    </location>
</feature>
<feature type="compositionally biased region" description="Polar residues" evidence="6">
    <location>
        <begin position="753"/>
        <end position="774"/>
    </location>
</feature>
<keyword evidence="3 5" id="KW-0863">Zinc-finger</keyword>
<evidence type="ECO:0000256" key="6">
    <source>
        <dbReference type="SAM" id="MobiDB-lite"/>
    </source>
</evidence>
<dbReference type="PROSITE" id="PS00028">
    <property type="entry name" value="ZINC_FINGER_C2H2_1"/>
    <property type="match status" value="3"/>
</dbReference>
<feature type="compositionally biased region" description="Basic and acidic residues" evidence="6">
    <location>
        <begin position="905"/>
        <end position="918"/>
    </location>
</feature>
<feature type="compositionally biased region" description="Low complexity" evidence="6">
    <location>
        <begin position="665"/>
        <end position="685"/>
    </location>
</feature>
<feature type="region of interest" description="Disordered" evidence="6">
    <location>
        <begin position="1401"/>
        <end position="1425"/>
    </location>
</feature>
<sequence length="4285" mass="483557">MTEIQYEAKFKEMQKYLPFLEKVISKLKLSNDEQPDNPRKAQLQKMEMLLDLLTNKGKSLKLETLLKCENVLMKLHSKIEKTRTLQSDESIISDKIRSNQQDVYDLTGPESPPPPEQNALEEHAQPVEIPTERRCSPLLVKERKSHYYNHHHSDQHQRASMHGKPCSSQSQRHNYYNRQDQDHRYNFQERAQTKSSLHHSPSISQSQRESHQHHQDKHRHRNVDDSAKISSRCSQLQTKTADEQYLQKVKVVITESSPPDDRRQDSKTCLKLLQDAAEPIQKVKVVITEPLSSEVTRQHFPSLPSFNKAARFTTNNNIDVLEHCRNSANLQKSDNNAVEDNEAYSPRESWDEYSRKTDNIKTQNTRCELPQSVQKLVFSRLGNKIETEKPAELKDPRSPSTHSALPKSIPARVTPIPEVLKSPPLSASDITNLLNETSDDNMDNSLSEIGQRRPKKPDSSRPVKYDTPIMTSSSLDFVRKKFALIAKLEGSDKKISSSTLNRLTESPASPSSSSSSLSGTPIERLALKYNPHPRSEREWSVSSHEGYGTSGGGYFPQTRDSHSYAHNKLPTVLVNNVNVLPTINLNDPRLKRTNSIIPTQISPTLTKSPLLSNQIVAKSIPKPFGGSRNDPRLNAAASRASLDLHSLGFSKTGDASYQWEKKETTVSSSKTTTSSKKPSSKSLDYSSEENWDSEPEMSPKIKEKKQVTSDKQHRTSHNSMDADEENWDSDSDAPKTAKPKGSFPPKTSDGRQQRSNLGVSNPARTPINSVNYTADNRDSDSEILKLGKPKGPLTVRPNSLTQQRSQIPVQSFMKKDALLPTPNNRFNAALNDKTERMKYLESKKFKDNEPKTYKEFREAKAKAQEAAKKALQKPEVNIIGEKAEEKKLKETDLITLQKNSTETNLSKEGKAEKSDSSKKASSLNDSKKKIPEKSCSITETALDKMYRTQNFCNKEFIINKNKFKIPKKKSEEPIKKLETTEPVPSEKASEKVTGKQTNVASMIPTGEEKKEETGEQSGKSATQKSLIKPLSIKTPRIILNSVKSSEEVKKNTTKSKEDDLSMSKTSKINNNSKEKDKTTENSSLPASTKISEGETSTLILQDQEINNKGINEALNVTQHSKLRANDANENKNIRISPAKVKEQKHLPTSESDKKLENEQRHADDVDVHQSEFKKPEGGSSEVTLNSSNTNVNVTSKESVKCFGEESTQLSRSALFKASRILRRRSTMISYGSAPEVDKEKLRESNSLLFEDVQVQQWRKENLTSQLIRRNRNLEGIFQKTDDNCTVSTQNIISGKRRTRASINFNETQNVKAIFNKKRATGVVETKKDNINQKSEELKNLKDLKTGGRRSKACTPDRQNPEKGHGDASECSTANNKEASTRESIKSLEDVCNNEKDQFNKIKNNAKGNKTKSGANANKEDVQTRSGLNYRKKANSGGVVMTKEIKIEKETIAQLLIAPGNSTDKELENQNSAVSSTSTELPLRAAEKQEKKHLIPCGTEEPDDNEPSSSGAKSTNPTPTPVDDETNRHAFLNEFVQEIFKPDSNKEHILSLLRQILDKDKFEFIKTVIESAIKSHEERLPQTVQNDSKPEKDDKDIDIPADSNVQQKTSPPEEKANNESDCDELNELEDTSRRKCAKKKRNELDRLNDDIRDMFISQGVLTATGKRMCTLMAQTKEKKNITEVKKMAIKEDEQKICPIKETEVKTAIIKKDKIRKSKNIQPPLRRSLRRSKIHQDNEATISDDEVQVFSCLYSSDAGDETNSSAITTSSIVQENSQSRKLPLLIPIIKLRGEDETIMEHIEKEKKEKKSNDLKSRRFQGKLSKIKGNKTEDKTQDSSKSNMESKEVGHNNLNETGPEKSVTLSKPCPKSKKLNASKGEKKERKSQPIDEISKTNPEVGSTELVKNTNINWHNQSKYINWCMICLKKLQGAHSSALHYRLHHCENYVSRFAPIILQKFKQGKLAKPLFGVKRSDKSASWFHRCPFCLTYFINTMATWVAHYQEHTAEYKYECSNCFRGSQRMTTIRKHVGSYKSCKGAKVVNTPLKLTESNWLKAHVCHLCNFVQLKRNNLERHYLLQHNLNEKNVDLLGYTITLLNVEEVECVDEVEAAAREADAWKKIKAEEEIIDVDDDNNSDVDKSSTQQLQAQQTISTENSPKDKQTIKKPTVCETKVVNIVTDTAMHPDNKQNCPKDVITAAPEVLKTTNTDNEQDWQDELLCLAAKAAENVEETNKQEEVEIENKKETEKWSDLLEAAANVDVGKQDKMGNPKTKRIETVNESEEPLNILKTSVTVTDLNRTRSGNKRLSPALPITKESKPKRTCVESKTSSLRSLESLDVNRPEPSLSTDPNMSNAVTTIASQQQRAIDNAFVTSRNSTDSPTIDTVTLAQSFVQLDDLTSQPPRNEKPTICTSIAERISQIFKNMKETDQATTSTCQMQTIEITKKTSEILPDLAVEVSLSDSAMVSGNEDDEDWEDIEITESAPSTCTSAVQCTASSGKTKNKGLFQKFIFKGAKPKKLTQPVVYFGKKKTTKDNKETLSLSQAAAVKEKESIVINASGGACNLGFKPVINIIDDLLPDSPCHDPIELVPELAPLEPLQDLNDISSILDADLSGNDQPLCIDTGDHQTSIEDALDFINEQQAQEEKQQQQVTISSSHKTVTNRIQHVGYSLMANAESKFKFYCLLDNCSFLFSNDSMGLENHYMLEHADTRWSGYCAICQTQILPANEDHPIIKEIRHMVEKHAKLVKETEKDFLANGNSNSNSGASEERPRIKLRRLTGDCLSATSSENSLNTVTANVANVNSPTNSLLGALLNAKPRPPTKEMPAPPLLPITEPLLMDDLPPLDPLLNLQISQVVSLGAQQQQKGITNTTPAPSLQTSAISAQLPKIMNVCSLNTKAGSLWSQHIARERQDLAEASKEMAQIFLTPNQSIRNPAPTHTNTTSSSPEPIVVSETVPVAQARAGDFVITQTLSAQYEGRQTQEPQLGINISISSANLNAEPTPPPPYSGAATVPHQQLQQSSKQFKCMGNGCKYLTRVPVAMSDHLRFHEKRNLSLKREYLNCGFCQYKADSVDNYMKHAEEAHAIAKTGVNGSVIGVGEKDTASTLSRKIQDILRNQANSKNAANNSISTQHVQHTPTVATEKSSSEGDEEIFLKKLSETIEEIVAPTGLSENKLYRCVLKECLTPLSESTFNQHVIYHTSTNGYAKDLKYYYKCPHCPVQYQRPAGLKAHIKIHARSRFFCYLCDQTASNPGQMLRHFTEAHWHTLNMNTTLLLNYTYKEGQKQELSAENSYYVVYTQQLEERDVKEFGKKLIAEWQRKKATSKTHFKSTEIDLLPIQPIFQREINCGECEYRTKVRTNMYRHLLMHKQTEAAGKTGAANIVKVASVDPVNPVPCLNTNEKFFDKMTNLASSSVLAPHNKESHSAATLTKPAYKMPFTYVNDSKRYTCGALSCKYLTLSEEIFRSHLTTLHSKIMIYRCPFCENEVCKRGLSVERIIAHLKFHGAELYRCEECNYLHYLRFLVERHINEKHSTQKVNLIKHERVKVGEADGTCTSTAYTGKKYKETLDLSSSNTIANRPQNAESSQPSISTKSKHKWVCDLCDHRAVTLNQIQSHCSAEHGQKHQYQCVHCAFGSTQLSQILYHIDEKHSGKTREARYMYHRAVNSQGDETNAVDTRPLWQRNDPTRVRHIRGILMEDEEESERNRRRFVSAEDDEFDDDINTIEEEVLIDGGNSEILDKSFMNSFEYGCLHCNYKTKNFAELKQEHWSQQHNSIETKAKPFYFRLLRRFSCAECRQFVGTHEEMRIHLTNVHGARYCAADIQIQYSEDKLLCGYCSFSCNTPDQLYKHHQRRSHQPQDLRIEHGLQMAYLLKLGSTEKFLQCCICNEIFANRSVIVAHASERHSKAEGFSFRELSDKLIYCCVFCPYANVSESEACRHMIGHYGQFKCCHFCQEPQNSFEVYMQHCYSEHREGIRKFKDIFPFKDIRKFLLQLYILFPNGLVVNKRNVLKCKYGSLNIIHQVYCDLCKTSQQPPIPRLSLGRLVAKMEQEQKPAVELQAKAIKKRRCTIAVDSNETAKWPMLKPPSPIQQTVSTTKSIEETISAKEQQPKKITQRRCTVALGQEENPWSMQASARKSPLTTEISTLDENSTLQTKKVTKRRCTTTNECCIDLNSDNSNCSSSCLTKDAPTTKKRKLSDATHTHPPNPDMEPFSFYGKPANNMDLSKIYTKAAIGGLDTPITIDKFKLLFNIDARVVLHKYDQNYCNYKHINKACPANQKFRYT</sequence>
<keyword evidence="4" id="KW-0862">Zinc</keyword>
<feature type="region of interest" description="Disordered" evidence="6">
    <location>
        <begin position="1718"/>
        <end position="1738"/>
    </location>
</feature>
<feature type="region of interest" description="Disordered" evidence="6">
    <location>
        <begin position="495"/>
        <end position="561"/>
    </location>
</feature>
<dbReference type="Gene3D" id="3.30.160.60">
    <property type="entry name" value="Classic Zinc Finger"/>
    <property type="match status" value="2"/>
</dbReference>
<feature type="domain" description="C2H2-type" evidence="7">
    <location>
        <begin position="3213"/>
        <end position="3240"/>
    </location>
</feature>
<dbReference type="VEuPathDB" id="VectorBase:GAUT003179"/>
<dbReference type="InterPro" id="IPR048385">
    <property type="entry name" value="Med15_central"/>
</dbReference>
<feature type="compositionally biased region" description="Polar residues" evidence="6">
    <location>
        <begin position="2141"/>
        <end position="2154"/>
    </location>
</feature>
<feature type="compositionally biased region" description="Low complexity" evidence="6">
    <location>
        <begin position="506"/>
        <end position="518"/>
    </location>
</feature>
<feature type="region of interest" description="Disordered" evidence="6">
    <location>
        <begin position="1577"/>
        <end position="1637"/>
    </location>
</feature>
<feature type="region of interest" description="Disordered" evidence="6">
    <location>
        <begin position="1801"/>
        <end position="1895"/>
    </location>
</feature>
<accession>A0A1A9UFF8</accession>
<feature type="compositionally biased region" description="Basic and acidic residues" evidence="6">
    <location>
        <begin position="2313"/>
        <end position="2322"/>
    </location>
</feature>
<feature type="compositionally biased region" description="Polar residues" evidence="6">
    <location>
        <begin position="1401"/>
        <end position="1415"/>
    </location>
</feature>
<dbReference type="PANTHER" id="PTHR24379:SF121">
    <property type="entry name" value="C2H2-TYPE DOMAIN-CONTAINING PROTEIN"/>
    <property type="match status" value="1"/>
</dbReference>
<feature type="region of interest" description="Disordered" evidence="6">
    <location>
        <begin position="1122"/>
        <end position="1187"/>
    </location>
</feature>
<feature type="region of interest" description="Disordered" evidence="6">
    <location>
        <begin position="889"/>
        <end position="938"/>
    </location>
</feature>
<organism evidence="8 9">
    <name type="scientific">Glossina austeni</name>
    <name type="common">Savannah tsetse fly</name>
    <dbReference type="NCBI Taxonomy" id="7395"/>
    <lineage>
        <taxon>Eukaryota</taxon>
        <taxon>Metazoa</taxon>
        <taxon>Ecdysozoa</taxon>
        <taxon>Arthropoda</taxon>
        <taxon>Hexapoda</taxon>
        <taxon>Insecta</taxon>
        <taxon>Pterygota</taxon>
        <taxon>Neoptera</taxon>
        <taxon>Endopterygota</taxon>
        <taxon>Diptera</taxon>
        <taxon>Brachycera</taxon>
        <taxon>Muscomorpha</taxon>
        <taxon>Hippoboscoidea</taxon>
        <taxon>Glossinidae</taxon>
        <taxon>Glossina</taxon>
    </lineage>
</organism>
<reference evidence="8" key="1">
    <citation type="submission" date="2020-05" db="UniProtKB">
        <authorList>
            <consortium name="EnsemblMetazoa"/>
        </authorList>
    </citation>
    <scope>IDENTIFICATION</scope>
    <source>
        <strain evidence="8">TTRI</strain>
    </source>
</reference>
<feature type="region of interest" description="Disordered" evidence="6">
    <location>
        <begin position="1462"/>
        <end position="1481"/>
    </location>
</feature>
<feature type="region of interest" description="Disordered" evidence="6">
    <location>
        <begin position="2929"/>
        <end position="2948"/>
    </location>
</feature>
<dbReference type="Pfam" id="PF21538">
    <property type="entry name" value="Med15_M"/>
    <property type="match status" value="1"/>
</dbReference>
<dbReference type="GO" id="GO:0008270">
    <property type="term" value="F:zinc ion binding"/>
    <property type="evidence" value="ECO:0007669"/>
    <property type="project" value="UniProtKB-KW"/>
</dbReference>
<dbReference type="SMART" id="SM00355">
    <property type="entry name" value="ZnF_C2H2"/>
    <property type="match status" value="19"/>
</dbReference>
<keyword evidence="9" id="KW-1185">Reference proteome</keyword>
<feature type="region of interest" description="Disordered" evidence="6">
    <location>
        <begin position="1342"/>
        <end position="1382"/>
    </location>
</feature>
<feature type="compositionally biased region" description="Basic and acidic residues" evidence="6">
    <location>
        <begin position="968"/>
        <end position="979"/>
    </location>
</feature>
<dbReference type="PANTHER" id="PTHR24379">
    <property type="entry name" value="KRAB AND ZINC FINGER DOMAIN-CONTAINING"/>
    <property type="match status" value="1"/>
</dbReference>
<evidence type="ECO:0000256" key="2">
    <source>
        <dbReference type="ARBA" id="ARBA00022737"/>
    </source>
</evidence>
<feature type="region of interest" description="Disordered" evidence="6">
    <location>
        <begin position="91"/>
        <end position="135"/>
    </location>
</feature>
<feature type="compositionally biased region" description="Basic and acidic residues" evidence="6">
    <location>
        <begin position="1044"/>
        <end position="1061"/>
    </location>
</feature>
<feature type="region of interest" description="Disordered" evidence="6">
    <location>
        <begin position="387"/>
        <end position="468"/>
    </location>
</feature>
<feature type="compositionally biased region" description="Basic and acidic residues" evidence="6">
    <location>
        <begin position="1139"/>
        <end position="1176"/>
    </location>
</feature>
<feature type="compositionally biased region" description="Polar residues" evidence="6">
    <location>
        <begin position="1506"/>
        <end position="1516"/>
    </location>
</feature>
<feature type="compositionally biased region" description="Low complexity" evidence="6">
    <location>
        <begin position="198"/>
        <end position="207"/>
    </location>
</feature>
<feature type="region of interest" description="Disordered" evidence="6">
    <location>
        <begin position="2299"/>
        <end position="2351"/>
    </location>
</feature>
<evidence type="ECO:0000256" key="4">
    <source>
        <dbReference type="ARBA" id="ARBA00022833"/>
    </source>
</evidence>
<feature type="compositionally biased region" description="Polar residues" evidence="6">
    <location>
        <begin position="2929"/>
        <end position="2946"/>
    </location>
</feature>
<evidence type="ECO:0000313" key="8">
    <source>
        <dbReference type="EnsemblMetazoa" id="GAUT003179-PA"/>
    </source>
</evidence>
<feature type="compositionally biased region" description="Polar residues" evidence="6">
    <location>
        <begin position="1468"/>
        <end position="1479"/>
    </location>
</feature>
<feature type="compositionally biased region" description="Basic and acidic residues" evidence="6">
    <location>
        <begin position="775"/>
        <end position="785"/>
    </location>
</feature>
<feature type="compositionally biased region" description="Basic and acidic residues" evidence="6">
    <location>
        <begin position="387"/>
        <end position="397"/>
    </location>
</feature>
<feature type="compositionally biased region" description="Basic and acidic residues" evidence="6">
    <location>
        <begin position="1827"/>
        <end position="1847"/>
    </location>
</feature>
<feature type="compositionally biased region" description="Basic and acidic residues" evidence="6">
    <location>
        <begin position="697"/>
        <end position="713"/>
    </location>
</feature>
<evidence type="ECO:0000256" key="1">
    <source>
        <dbReference type="ARBA" id="ARBA00022723"/>
    </source>
</evidence>
<feature type="compositionally biased region" description="Acidic residues" evidence="6">
    <location>
        <begin position="1619"/>
        <end position="1628"/>
    </location>
</feature>
<protein>
    <recommendedName>
        <fullName evidence="7">C2H2-type domain-containing protein</fullName>
    </recommendedName>
</protein>
<name>A0A1A9UFF8_GLOAU</name>
<feature type="compositionally biased region" description="Acidic residues" evidence="6">
    <location>
        <begin position="686"/>
        <end position="695"/>
    </location>
</feature>
<feature type="compositionally biased region" description="Polar residues" evidence="6">
    <location>
        <begin position="894"/>
        <end position="904"/>
    </location>
</feature>
<feature type="compositionally biased region" description="Basic and acidic residues" evidence="6">
    <location>
        <begin position="1801"/>
        <end position="1814"/>
    </location>
</feature>
<dbReference type="InterPro" id="IPR013087">
    <property type="entry name" value="Znf_C2H2_type"/>
</dbReference>
<dbReference type="STRING" id="7395.A0A1A9UFF8"/>
<feature type="region of interest" description="Disordered" evidence="6">
    <location>
        <begin position="150"/>
        <end position="172"/>
    </location>
</feature>
<feature type="compositionally biased region" description="Polar residues" evidence="6">
    <location>
        <begin position="1080"/>
        <end position="1095"/>
    </location>
</feature>
<feature type="compositionally biased region" description="Acidic residues" evidence="6">
    <location>
        <begin position="721"/>
        <end position="731"/>
    </location>
</feature>
<feature type="region of interest" description="Disordered" evidence="6">
    <location>
        <begin position="331"/>
        <end position="355"/>
    </location>
</feature>
<proteinExistence type="predicted"/>
<feature type="region of interest" description="Disordered" evidence="6">
    <location>
        <begin position="967"/>
        <end position="1095"/>
    </location>
</feature>